<dbReference type="OrthoDB" id="9801455at2"/>
<evidence type="ECO:0000313" key="8">
    <source>
        <dbReference type="EMBL" id="TCK58094.1"/>
    </source>
</evidence>
<dbReference type="Proteomes" id="UP000295565">
    <property type="component" value="Unassembled WGS sequence"/>
</dbReference>
<feature type="active site" description="Proton donor" evidence="4">
    <location>
        <position position="188"/>
    </location>
</feature>
<dbReference type="InterPro" id="IPR023296">
    <property type="entry name" value="Glyco_hydro_beta-prop_sf"/>
</dbReference>
<dbReference type="PANTHER" id="PTHR42812:SF12">
    <property type="entry name" value="BETA-XYLOSIDASE-RELATED"/>
    <property type="match status" value="1"/>
</dbReference>
<dbReference type="EMBL" id="SMGD01000012">
    <property type="protein sequence ID" value="TCK58094.1"/>
    <property type="molecule type" value="Genomic_DNA"/>
</dbReference>
<organism evidence="8 9">
    <name type="scientific">Celerinatantimonas diazotrophica</name>
    <dbReference type="NCBI Taxonomy" id="412034"/>
    <lineage>
        <taxon>Bacteria</taxon>
        <taxon>Pseudomonadati</taxon>
        <taxon>Pseudomonadota</taxon>
        <taxon>Gammaproteobacteria</taxon>
        <taxon>Celerinatantimonadaceae</taxon>
        <taxon>Celerinatantimonas</taxon>
    </lineage>
</organism>
<evidence type="ECO:0000256" key="2">
    <source>
        <dbReference type="ARBA" id="ARBA00022801"/>
    </source>
</evidence>
<keyword evidence="2 6" id="KW-0378">Hydrolase</keyword>
<dbReference type="SUPFAM" id="SSF49899">
    <property type="entry name" value="Concanavalin A-like lectins/glucanases"/>
    <property type="match status" value="1"/>
</dbReference>
<dbReference type="Gene3D" id="2.60.120.200">
    <property type="match status" value="1"/>
</dbReference>
<gene>
    <name evidence="8" type="ORF">EV690_1802</name>
</gene>
<dbReference type="InterPro" id="IPR041542">
    <property type="entry name" value="GH43_C2"/>
</dbReference>
<dbReference type="GO" id="GO:0004553">
    <property type="term" value="F:hydrolase activity, hydrolyzing O-glycosyl compounds"/>
    <property type="evidence" value="ECO:0007669"/>
    <property type="project" value="InterPro"/>
</dbReference>
<evidence type="ECO:0000259" key="7">
    <source>
        <dbReference type="Pfam" id="PF17851"/>
    </source>
</evidence>
<evidence type="ECO:0000256" key="1">
    <source>
        <dbReference type="ARBA" id="ARBA00009865"/>
    </source>
</evidence>
<dbReference type="InterPro" id="IPR006710">
    <property type="entry name" value="Glyco_hydro_43"/>
</dbReference>
<accession>A0A4R1K250</accession>
<feature type="site" description="Important for catalytic activity, responsible for pKa modulation of the active site Glu and correct orientation of both the proton donor and substrate" evidence="5">
    <location>
        <position position="128"/>
    </location>
</feature>
<evidence type="ECO:0000256" key="4">
    <source>
        <dbReference type="PIRSR" id="PIRSR606710-1"/>
    </source>
</evidence>
<dbReference type="Pfam" id="PF17851">
    <property type="entry name" value="GH43_C2"/>
    <property type="match status" value="1"/>
</dbReference>
<dbReference type="AlphaFoldDB" id="A0A4R1K250"/>
<dbReference type="PANTHER" id="PTHR42812">
    <property type="entry name" value="BETA-XYLOSIDASE"/>
    <property type="match status" value="1"/>
</dbReference>
<name>A0A4R1K250_9GAMM</name>
<dbReference type="InterPro" id="IPR051795">
    <property type="entry name" value="Glycosyl_Hydrlase_43"/>
</dbReference>
<feature type="active site" description="Proton acceptor" evidence="4">
    <location>
        <position position="15"/>
    </location>
</feature>
<dbReference type="Pfam" id="PF04616">
    <property type="entry name" value="Glyco_hydro_43"/>
    <property type="match status" value="1"/>
</dbReference>
<reference evidence="8 9" key="1">
    <citation type="submission" date="2019-03" db="EMBL/GenBank/DDBJ databases">
        <title>Genomic Encyclopedia of Type Strains, Phase IV (KMG-IV): sequencing the most valuable type-strain genomes for metagenomic binning, comparative biology and taxonomic classification.</title>
        <authorList>
            <person name="Goeker M."/>
        </authorList>
    </citation>
    <scope>NUCLEOTIDE SEQUENCE [LARGE SCALE GENOMIC DNA]</scope>
    <source>
        <strain evidence="8 9">DSM 18577</strain>
    </source>
</reference>
<evidence type="ECO:0000256" key="6">
    <source>
        <dbReference type="RuleBase" id="RU361187"/>
    </source>
</evidence>
<evidence type="ECO:0000256" key="3">
    <source>
        <dbReference type="ARBA" id="ARBA00023295"/>
    </source>
</evidence>
<feature type="domain" description="Beta-xylosidase C-terminal Concanavalin A-like" evidence="7">
    <location>
        <begin position="336"/>
        <end position="537"/>
    </location>
</feature>
<dbReference type="GO" id="GO:0005975">
    <property type="term" value="P:carbohydrate metabolic process"/>
    <property type="evidence" value="ECO:0007669"/>
    <property type="project" value="InterPro"/>
</dbReference>
<dbReference type="Gene3D" id="2.115.10.20">
    <property type="entry name" value="Glycosyl hydrolase domain, family 43"/>
    <property type="match status" value="1"/>
</dbReference>
<protein>
    <submittedName>
        <fullName evidence="8">Xylan 1,4-beta-xylosidase</fullName>
    </submittedName>
</protein>
<dbReference type="RefSeq" id="WP_131912607.1">
    <property type="nucleotide sequence ID" value="NZ_OU594967.1"/>
</dbReference>
<keyword evidence="3 6" id="KW-0326">Glycosidase</keyword>
<comment type="caution">
    <text evidence="8">The sequence shown here is derived from an EMBL/GenBank/DDBJ whole genome shotgun (WGS) entry which is preliminary data.</text>
</comment>
<evidence type="ECO:0000313" key="9">
    <source>
        <dbReference type="Proteomes" id="UP000295565"/>
    </source>
</evidence>
<proteinExistence type="inferred from homology"/>
<dbReference type="InterPro" id="IPR013320">
    <property type="entry name" value="ConA-like_dom_sf"/>
</dbReference>
<evidence type="ECO:0000256" key="5">
    <source>
        <dbReference type="PIRSR" id="PIRSR606710-2"/>
    </source>
</evidence>
<dbReference type="CDD" id="cd09000">
    <property type="entry name" value="GH43_SXA-like"/>
    <property type="match status" value="1"/>
</dbReference>
<comment type="similarity">
    <text evidence="1 6">Belongs to the glycosyl hydrolase 43 family.</text>
</comment>
<dbReference type="SUPFAM" id="SSF75005">
    <property type="entry name" value="Arabinanase/levansucrase/invertase"/>
    <property type="match status" value="1"/>
</dbReference>
<keyword evidence="9" id="KW-1185">Reference proteome</keyword>
<sequence>MSKIQNPILPGFNADPSIIRVDDTYYIANSTFEWFPGVRLHASKDLEHWNLLPSPLSTSTLLDMRGNVSSGGIWAPDLSYADGKFWLVYTDVKVTEGAFKDMTNYLTTATDINGPWSDPIKLNGVGFDASLFHDDDGRKYLAQQTWDHREYNHPFDGITLTEFDTQTMKLRPQTARTIYNGTPVKLPEGPHIYKENGYYYLFIAQGGTVFAHQEVVARSKTLDALSFETAPGEPFITNFDTPDHYLQKQGHGSLVSTPSGEWYYASLVARPWNHHNESSRDPRGWCTLGRETSIQKVYWDESGWPRVEGGHGGKTFVDAPKDAIPTEAPADHSQADDFTTPTLDLNWNTLRVPFTEAMGRTGNSKLTLVGQGSLANTHDLSLVARRWQAFYFDATVRVKFNPFSYQQMAGLTNYYNDSHWSFAFVTWNEINGHVIEVSENNRGNYTSYLKNDAIKIPEGTEYVWLRTKVRKESYTYEYSFDGKNFVEIPVTLDAAILSDDYILQSYGGFFTGAFVGLAAVDYSGYELEAEFSQFKYEELGDHLLADNTYGFKASESRFGDAPENNM</sequence>